<accession>A0A9P7J447</accession>
<comment type="caution">
    <text evidence="1">The sequence shown here is derived from an EMBL/GenBank/DDBJ whole genome shotgun (WGS) entry which is preliminary data.</text>
</comment>
<proteinExistence type="predicted"/>
<evidence type="ECO:0000313" key="2">
    <source>
        <dbReference type="Proteomes" id="UP000807769"/>
    </source>
</evidence>
<keyword evidence="2" id="KW-1185">Reference proteome</keyword>
<dbReference type="AlphaFoldDB" id="A0A9P7J447"/>
<organism evidence="1 2">
    <name type="scientific">Suillus subaureus</name>
    <dbReference type="NCBI Taxonomy" id="48587"/>
    <lineage>
        <taxon>Eukaryota</taxon>
        <taxon>Fungi</taxon>
        <taxon>Dikarya</taxon>
        <taxon>Basidiomycota</taxon>
        <taxon>Agaricomycotina</taxon>
        <taxon>Agaricomycetes</taxon>
        <taxon>Agaricomycetidae</taxon>
        <taxon>Boletales</taxon>
        <taxon>Suillineae</taxon>
        <taxon>Suillaceae</taxon>
        <taxon>Suillus</taxon>
    </lineage>
</organism>
<protein>
    <submittedName>
        <fullName evidence="1">Uncharacterized protein</fullName>
    </submittedName>
</protein>
<dbReference type="Proteomes" id="UP000807769">
    <property type="component" value="Unassembled WGS sequence"/>
</dbReference>
<dbReference type="EMBL" id="JABBWG010000086">
    <property type="protein sequence ID" value="KAG1801893.1"/>
    <property type="molecule type" value="Genomic_DNA"/>
</dbReference>
<gene>
    <name evidence="1" type="ORF">BJ212DRAFT_1398357</name>
</gene>
<dbReference type="GeneID" id="64631287"/>
<dbReference type="RefSeq" id="XP_041186161.1">
    <property type="nucleotide sequence ID" value="XM_041337271.1"/>
</dbReference>
<reference evidence="1" key="1">
    <citation type="journal article" date="2020" name="New Phytol.">
        <title>Comparative genomics reveals dynamic genome evolution in host specialist ectomycorrhizal fungi.</title>
        <authorList>
            <person name="Lofgren L.A."/>
            <person name="Nguyen N.H."/>
            <person name="Vilgalys R."/>
            <person name="Ruytinx J."/>
            <person name="Liao H.L."/>
            <person name="Branco S."/>
            <person name="Kuo A."/>
            <person name="LaButti K."/>
            <person name="Lipzen A."/>
            <person name="Andreopoulos W."/>
            <person name="Pangilinan J."/>
            <person name="Riley R."/>
            <person name="Hundley H."/>
            <person name="Na H."/>
            <person name="Barry K."/>
            <person name="Grigoriev I.V."/>
            <person name="Stajich J.E."/>
            <person name="Kennedy P.G."/>
        </authorList>
    </citation>
    <scope>NUCLEOTIDE SEQUENCE</scope>
    <source>
        <strain evidence="1">MN1</strain>
    </source>
</reference>
<evidence type="ECO:0000313" key="1">
    <source>
        <dbReference type="EMBL" id="KAG1801893.1"/>
    </source>
</evidence>
<sequence length="61" mass="6250">MLSDLYLQASLCGSRCESILAAIDCTADASWIHGYHSPQSGSLVSSATAALSYLVAGGIES</sequence>
<name>A0A9P7J447_9AGAM</name>